<comment type="caution">
    <text evidence="1">The sequence shown here is derived from an EMBL/GenBank/DDBJ whole genome shotgun (WGS) entry which is preliminary data.</text>
</comment>
<name>A0ACC6QQI1_9ACTN</name>
<evidence type="ECO:0000313" key="1">
    <source>
        <dbReference type="EMBL" id="MEJ8660775.1"/>
    </source>
</evidence>
<organism evidence="1 2">
    <name type="scientific">Streptomyces pratisoli</name>
    <dbReference type="NCBI Taxonomy" id="3139917"/>
    <lineage>
        <taxon>Bacteria</taxon>
        <taxon>Bacillati</taxon>
        <taxon>Actinomycetota</taxon>
        <taxon>Actinomycetes</taxon>
        <taxon>Kitasatosporales</taxon>
        <taxon>Streptomycetaceae</taxon>
        <taxon>Streptomyces</taxon>
    </lineage>
</organism>
<protein>
    <submittedName>
        <fullName evidence="1">Cation:proton antiporter</fullName>
    </submittedName>
</protein>
<sequence>MTADQFLLGIGLTVVLAVGSQILANRLRLPALILLLPAGFTAGALTDVVHPDKLAPANFASIVSLCVAVILYDAGLGLELRHLRAATRSVVLRLLVLGVVLTSAAVMLLGPVLFGVPLAVAVMLGVILVVSGPTVVGPLLEHVRPSERVRRVLVWEGSLIDPVGAILGALVFHSLLAGDFQVGRGFRFGEFLLSALVGLAGGVVGAALLWFCLRTLRLGETLGTLAQLATVITVSAACDIVREDTGLIAAIVTGLAVANLPGLDMPARRPFFETLVQLIIGLLFVSISAGVAPSSVRPVLLPALVLIAVLVLVVRPLVAWLSTHRTGLPRGERAFLGWMAPRGIVAASTASAFSGTLAAEGLAGAATILPVTFLVIVGTVAVYGLTAAPVARRLGVTRPVGARPLLVGGEPWAVALGRCLRSAGLDVLMWAGPEEQRERIARAGIESAPGELLATAMDPQARLEGITSVLLLTDDDDFNALVSVVVRDSVDGPVHRIGPPADSSGAVATHAGRDVLFGRDLARRALAARYEQGARFVLSGPEQALPAGHDVLFVVRADGRLDPVTEARAVRPEAGDTVVLLTPAPGGPEKNPADPTGHPADTDGP</sequence>
<dbReference type="EMBL" id="JBBKAI010000002">
    <property type="protein sequence ID" value="MEJ8660775.1"/>
    <property type="molecule type" value="Genomic_DNA"/>
</dbReference>
<accession>A0ACC6QQI1</accession>
<gene>
    <name evidence="1" type="ORF">WKI58_30370</name>
</gene>
<dbReference type="Proteomes" id="UP001375539">
    <property type="component" value="Unassembled WGS sequence"/>
</dbReference>
<proteinExistence type="predicted"/>
<evidence type="ECO:0000313" key="2">
    <source>
        <dbReference type="Proteomes" id="UP001375539"/>
    </source>
</evidence>
<keyword evidence="2" id="KW-1185">Reference proteome</keyword>
<reference evidence="1" key="1">
    <citation type="submission" date="2024-03" db="EMBL/GenBank/DDBJ databases">
        <title>Novel Streptomyces species of biotechnological and ecological value are a feature of Machair soil.</title>
        <authorList>
            <person name="Prole J.R."/>
            <person name="Goodfellow M."/>
            <person name="Allenby N."/>
            <person name="Ward A.C."/>
        </authorList>
    </citation>
    <scope>NUCLEOTIDE SEQUENCE</scope>
    <source>
        <strain evidence="1">MS1.AVA.4</strain>
    </source>
</reference>